<organism evidence="2 3">
    <name type="scientific">Stephania japonica</name>
    <dbReference type="NCBI Taxonomy" id="461633"/>
    <lineage>
        <taxon>Eukaryota</taxon>
        <taxon>Viridiplantae</taxon>
        <taxon>Streptophyta</taxon>
        <taxon>Embryophyta</taxon>
        <taxon>Tracheophyta</taxon>
        <taxon>Spermatophyta</taxon>
        <taxon>Magnoliopsida</taxon>
        <taxon>Ranunculales</taxon>
        <taxon>Menispermaceae</taxon>
        <taxon>Menispermoideae</taxon>
        <taxon>Cissampelideae</taxon>
        <taxon>Stephania</taxon>
    </lineage>
</organism>
<keyword evidence="3" id="KW-1185">Reference proteome</keyword>
<dbReference type="EMBL" id="JBBNAE010000006">
    <property type="protein sequence ID" value="KAK9115850.1"/>
    <property type="molecule type" value="Genomic_DNA"/>
</dbReference>
<comment type="caution">
    <text evidence="2">The sequence shown here is derived from an EMBL/GenBank/DDBJ whole genome shotgun (WGS) entry which is preliminary data.</text>
</comment>
<protein>
    <recommendedName>
        <fullName evidence="4">Protein XRI1</fullName>
    </recommendedName>
</protein>
<name>A0AAP0IIE8_9MAGN</name>
<proteinExistence type="predicted"/>
<feature type="compositionally biased region" description="Low complexity" evidence="1">
    <location>
        <begin position="146"/>
        <end position="162"/>
    </location>
</feature>
<gene>
    <name evidence="2" type="ORF">Sjap_014797</name>
</gene>
<dbReference type="Proteomes" id="UP001417504">
    <property type="component" value="Unassembled WGS sequence"/>
</dbReference>
<accession>A0AAP0IIE8</accession>
<evidence type="ECO:0008006" key="4">
    <source>
        <dbReference type="Google" id="ProtNLM"/>
    </source>
</evidence>
<reference evidence="2 3" key="1">
    <citation type="submission" date="2024-01" db="EMBL/GenBank/DDBJ databases">
        <title>Genome assemblies of Stephania.</title>
        <authorList>
            <person name="Yang L."/>
        </authorList>
    </citation>
    <scope>NUCLEOTIDE SEQUENCE [LARGE SCALE GENOMIC DNA]</scope>
    <source>
        <strain evidence="2">QJT</strain>
        <tissue evidence="2">Leaf</tissue>
    </source>
</reference>
<feature type="region of interest" description="Disordered" evidence="1">
    <location>
        <begin position="125"/>
        <end position="162"/>
    </location>
</feature>
<dbReference type="PANTHER" id="PTHR33385">
    <property type="entry name" value="PROTEIN XRI1"/>
    <property type="match status" value="1"/>
</dbReference>
<sequence length="283" mass="31331">MAHECTNMSSYSSSSLDWNLHDLELLKAADVSMAMEPTMFSSSPSYSDLSTGYLQDVLNIEWRSPCKRRKLSQQSHNDQIMNIDYVFENYWAWDCTSNPTEDFGIDCLGNLNNLISAQPDENLNYSSMSSVSDEENALPETKAPEEAVSASETSNNSTNSASSCKELFKTNSTISKHYLISRNPLSSSEGERCRRRKKLGKGVVYPFAVVKPGGFEGDVTLDDINERILMPPTRPVRHPVGDFACHPWVSSPNGPGLSGKAVVAFTRIQTQGRGTITIIRTRG</sequence>
<dbReference type="AlphaFoldDB" id="A0AAP0IIE8"/>
<dbReference type="GO" id="GO:0007140">
    <property type="term" value="P:male meiotic nuclear division"/>
    <property type="evidence" value="ECO:0007669"/>
    <property type="project" value="InterPro"/>
</dbReference>
<evidence type="ECO:0000256" key="1">
    <source>
        <dbReference type="SAM" id="MobiDB-lite"/>
    </source>
</evidence>
<dbReference type="GO" id="GO:0007143">
    <property type="term" value="P:female meiotic nuclear division"/>
    <property type="evidence" value="ECO:0007669"/>
    <property type="project" value="InterPro"/>
</dbReference>
<dbReference type="InterPro" id="IPR039933">
    <property type="entry name" value="XRI1"/>
</dbReference>
<evidence type="ECO:0000313" key="2">
    <source>
        <dbReference type="EMBL" id="KAK9115850.1"/>
    </source>
</evidence>
<evidence type="ECO:0000313" key="3">
    <source>
        <dbReference type="Proteomes" id="UP001417504"/>
    </source>
</evidence>
<dbReference type="PANTHER" id="PTHR33385:SF18">
    <property type="entry name" value="XRI1-LIKE PROTEIN"/>
    <property type="match status" value="1"/>
</dbReference>